<feature type="region of interest" description="Disordered" evidence="3">
    <location>
        <begin position="118"/>
        <end position="182"/>
    </location>
</feature>
<evidence type="ECO:0000313" key="6">
    <source>
        <dbReference type="Proteomes" id="UP000775129"/>
    </source>
</evidence>
<dbReference type="GO" id="GO:0003677">
    <property type="term" value="F:DNA binding"/>
    <property type="evidence" value="ECO:0007669"/>
    <property type="project" value="UniProtKB-KW"/>
</dbReference>
<dbReference type="GO" id="GO:0003700">
    <property type="term" value="F:DNA-binding transcription factor activity"/>
    <property type="evidence" value="ECO:0007669"/>
    <property type="project" value="InterPro"/>
</dbReference>
<feature type="domain" description="HTH merR-type" evidence="4">
    <location>
        <begin position="1"/>
        <end position="71"/>
    </location>
</feature>
<dbReference type="InterPro" id="IPR047057">
    <property type="entry name" value="MerR_fam"/>
</dbReference>
<dbReference type="InterPro" id="IPR000551">
    <property type="entry name" value="MerR-type_HTH_dom"/>
</dbReference>
<evidence type="ECO:0000313" key="5">
    <source>
        <dbReference type="EMBL" id="HJF51057.1"/>
    </source>
</evidence>
<feature type="compositionally biased region" description="Gly residues" evidence="3">
    <location>
        <begin position="132"/>
        <end position="166"/>
    </location>
</feature>
<dbReference type="InterPro" id="IPR009061">
    <property type="entry name" value="DNA-bd_dom_put_sf"/>
</dbReference>
<dbReference type="SMART" id="SM00422">
    <property type="entry name" value="HTH_MERR"/>
    <property type="match status" value="1"/>
</dbReference>
<organism evidence="5 6">
    <name type="scientific">Brachybacterium paraconglomeratum</name>
    <dbReference type="NCBI Taxonomy" id="173362"/>
    <lineage>
        <taxon>Bacteria</taxon>
        <taxon>Bacillati</taxon>
        <taxon>Actinomycetota</taxon>
        <taxon>Actinomycetes</taxon>
        <taxon>Micrococcales</taxon>
        <taxon>Dermabacteraceae</taxon>
        <taxon>Brachybacterium</taxon>
    </lineage>
</organism>
<dbReference type="Pfam" id="PF13411">
    <property type="entry name" value="MerR_1"/>
    <property type="match status" value="1"/>
</dbReference>
<dbReference type="PANTHER" id="PTHR30204">
    <property type="entry name" value="REDOX-CYCLING DRUG-SENSING TRANSCRIPTIONAL ACTIVATOR SOXR"/>
    <property type="match status" value="1"/>
</dbReference>
<proteinExistence type="predicted"/>
<dbReference type="AlphaFoldDB" id="A0A921GRF0"/>
<dbReference type="SUPFAM" id="SSF46955">
    <property type="entry name" value="Putative DNA-binding domain"/>
    <property type="match status" value="1"/>
</dbReference>
<evidence type="ECO:0000259" key="4">
    <source>
        <dbReference type="PROSITE" id="PS50937"/>
    </source>
</evidence>
<dbReference type="EMBL" id="DYWO01000447">
    <property type="protein sequence ID" value="HJF51057.1"/>
    <property type="molecule type" value="Genomic_DNA"/>
</dbReference>
<accession>A0A921GRF0</accession>
<dbReference type="Proteomes" id="UP000775129">
    <property type="component" value="Unassembled WGS sequence"/>
</dbReference>
<dbReference type="PRINTS" id="PR00040">
    <property type="entry name" value="HTHMERR"/>
</dbReference>
<gene>
    <name evidence="5" type="ORF">K8W24_14925</name>
</gene>
<evidence type="ECO:0000256" key="1">
    <source>
        <dbReference type="ARBA" id="ARBA00023125"/>
    </source>
</evidence>
<evidence type="ECO:0000256" key="3">
    <source>
        <dbReference type="SAM" id="MobiDB-lite"/>
    </source>
</evidence>
<dbReference type="PANTHER" id="PTHR30204:SF97">
    <property type="entry name" value="MERR FAMILY REGULATORY PROTEIN"/>
    <property type="match status" value="1"/>
</dbReference>
<keyword evidence="2" id="KW-0175">Coiled coil</keyword>
<name>A0A921GRF0_9MICO</name>
<dbReference type="Gene3D" id="1.10.1660.10">
    <property type="match status" value="1"/>
</dbReference>
<reference evidence="5" key="2">
    <citation type="submission" date="2021-09" db="EMBL/GenBank/DDBJ databases">
        <authorList>
            <person name="Gilroy R."/>
        </authorList>
    </citation>
    <scope>NUCLEOTIDE SEQUENCE</scope>
    <source>
        <strain evidence="5">1647</strain>
    </source>
</reference>
<feature type="coiled-coil region" evidence="2">
    <location>
        <begin position="82"/>
        <end position="116"/>
    </location>
</feature>
<comment type="caution">
    <text evidence="5">The sequence shown here is derived from an EMBL/GenBank/DDBJ whole genome shotgun (WGS) entry which is preliminary data.</text>
</comment>
<sequence length="182" mass="19065">MSLPIGEVSRRSGLSADALRFYEREGIIPPPERTGGGARRYDPAVLDHLQVVTSLRRIGFGLDEVRDLLSAKSQHSTIRGRVEAARASIDRLESQLDEKERALAEARAQLRSWRAELDAGEPWPDAPVSVGDRGGGGRGGTGGSTGESGSGGTGGSTGESGSGGRSGVRHEHEDGNGTHARA</sequence>
<evidence type="ECO:0000256" key="2">
    <source>
        <dbReference type="SAM" id="Coils"/>
    </source>
</evidence>
<dbReference type="PROSITE" id="PS50937">
    <property type="entry name" value="HTH_MERR_2"/>
    <property type="match status" value="1"/>
</dbReference>
<protein>
    <submittedName>
        <fullName evidence="5">MerR family transcriptional regulator</fullName>
    </submittedName>
</protein>
<keyword evidence="1" id="KW-0238">DNA-binding</keyword>
<dbReference type="PROSITE" id="PS00552">
    <property type="entry name" value="HTH_MERR_1"/>
    <property type="match status" value="1"/>
</dbReference>
<reference evidence="5" key="1">
    <citation type="journal article" date="2021" name="PeerJ">
        <title>Extensive microbial diversity within the chicken gut microbiome revealed by metagenomics and culture.</title>
        <authorList>
            <person name="Gilroy R."/>
            <person name="Ravi A."/>
            <person name="Getino M."/>
            <person name="Pursley I."/>
            <person name="Horton D.L."/>
            <person name="Alikhan N.F."/>
            <person name="Baker D."/>
            <person name="Gharbi K."/>
            <person name="Hall N."/>
            <person name="Watson M."/>
            <person name="Adriaenssens E.M."/>
            <person name="Foster-Nyarko E."/>
            <person name="Jarju S."/>
            <person name="Secka A."/>
            <person name="Antonio M."/>
            <person name="Oren A."/>
            <person name="Chaudhuri R.R."/>
            <person name="La Ragione R."/>
            <person name="Hildebrand F."/>
            <person name="Pallen M.J."/>
        </authorList>
    </citation>
    <scope>NUCLEOTIDE SEQUENCE</scope>
    <source>
        <strain evidence="5">1647</strain>
    </source>
</reference>